<dbReference type="EMBL" id="JADGJQ010000050">
    <property type="protein sequence ID" value="KAJ3175630.1"/>
    <property type="molecule type" value="Genomic_DNA"/>
</dbReference>
<evidence type="ECO:0000313" key="4">
    <source>
        <dbReference type="EMBL" id="KAJ3175630.1"/>
    </source>
</evidence>
<dbReference type="Proteomes" id="UP001212152">
    <property type="component" value="Unassembled WGS sequence"/>
</dbReference>
<feature type="non-terminal residue" evidence="4">
    <location>
        <position position="724"/>
    </location>
</feature>
<feature type="compositionally biased region" description="Polar residues" evidence="2">
    <location>
        <begin position="160"/>
        <end position="169"/>
    </location>
</feature>
<proteinExistence type="predicted"/>
<accession>A0AAD5XQV5</accession>
<feature type="compositionally biased region" description="Gly residues" evidence="2">
    <location>
        <begin position="636"/>
        <end position="646"/>
    </location>
</feature>
<feature type="compositionally biased region" description="Polar residues" evidence="2">
    <location>
        <begin position="83"/>
        <end position="93"/>
    </location>
</feature>
<keyword evidence="1" id="KW-0479">Metal-binding</keyword>
<dbReference type="AlphaFoldDB" id="A0AAD5XQV5"/>
<feature type="region of interest" description="Disordered" evidence="2">
    <location>
        <begin position="69"/>
        <end position="482"/>
    </location>
</feature>
<evidence type="ECO:0000259" key="3">
    <source>
        <dbReference type="PROSITE" id="PS50157"/>
    </source>
</evidence>
<gene>
    <name evidence="4" type="ORF">HDU87_006128</name>
</gene>
<evidence type="ECO:0000256" key="2">
    <source>
        <dbReference type="SAM" id="MobiDB-lite"/>
    </source>
</evidence>
<keyword evidence="1" id="KW-0863">Zinc-finger</keyword>
<keyword evidence="1" id="KW-0862">Zinc</keyword>
<feature type="compositionally biased region" description="Polar residues" evidence="2">
    <location>
        <begin position="223"/>
        <end position="233"/>
    </location>
</feature>
<name>A0AAD5XQV5_9FUNG</name>
<comment type="caution">
    <text evidence="4">The sequence shown here is derived from an EMBL/GenBank/DDBJ whole genome shotgun (WGS) entry which is preliminary data.</text>
</comment>
<feature type="compositionally biased region" description="Pro residues" evidence="2">
    <location>
        <begin position="660"/>
        <end position="674"/>
    </location>
</feature>
<keyword evidence="5" id="KW-1185">Reference proteome</keyword>
<feature type="compositionally biased region" description="Basic and acidic residues" evidence="2">
    <location>
        <begin position="298"/>
        <end position="317"/>
    </location>
</feature>
<sequence>SEEDRREFNKSWEKSKGRAFEADEGNRCANCDTPLTSLDLKLKRGSDIFRDGKGCAACINHFINTGTLRETPEAVPKPPPQADSLSRVANQNNDDARDDWLSKKNITAGLSFKSRAPHKRSPSPVDVLKGQRSSSPAKKRRRKRTIVASDDDDEGGDGNPTKSVSSSDSDVPLQRALKRHRNESEPGTRAAAKSNLKKHKSLDVEKPISNQLEEEREPGKGQKSISKPQPDNTTTDRKRPHKSPPVAASSSASRTDDWNGFFSEPEPDEAPPKAKKVHRDKDAKTSETASSSLNKNEPSSKFKEGRKADRNIRRLSDRPPVSAPSGERASDDEALRKPQRKASLSRASGDVAFRKASDDEASREAKAKVSSISRANDDEAARKTKTKARASDDEVSRKATIKPVPNGTSKALSITNAKRSSVPSGQTGQEEQASAPGGNPPASPRSTPKQSATLLTENLRQSPAPQVTPQRLPVSPESQARAPPLADYVVEMDVSDSIENLCQHINSIFATKSQDEGDAASYDWNVPWLDDLTVSTENMRAVMRGKRGQRTVAVPAVPAAAASPAPPSVTGENKRNRSATPVTEGAEKGRNPSAPPVEQMAGANSRSRDATPASEQGSEKPSTPSQTRKKRRPLAGGPGVNLGGVGSTPAPDTDITQTPGPRPGSRPESVPPARPMSSSTPGGGGGEGGKLWRCKWQGCGQAFATKQLRTQHFEKYHAEDDDSD</sequence>
<protein>
    <recommendedName>
        <fullName evidence="3">C2H2-type domain-containing protein</fullName>
    </recommendedName>
</protein>
<feature type="compositionally biased region" description="Basic and acidic residues" evidence="2">
    <location>
        <begin position="352"/>
        <end position="367"/>
    </location>
</feature>
<dbReference type="PROSITE" id="PS50157">
    <property type="entry name" value="ZINC_FINGER_C2H2_2"/>
    <property type="match status" value="1"/>
</dbReference>
<dbReference type="GO" id="GO:0008270">
    <property type="term" value="F:zinc ion binding"/>
    <property type="evidence" value="ECO:0007669"/>
    <property type="project" value="UniProtKB-KW"/>
</dbReference>
<dbReference type="InterPro" id="IPR013087">
    <property type="entry name" value="Znf_C2H2_type"/>
</dbReference>
<feature type="compositionally biased region" description="Polar residues" evidence="2">
    <location>
        <begin position="445"/>
        <end position="469"/>
    </location>
</feature>
<evidence type="ECO:0000313" key="5">
    <source>
        <dbReference type="Proteomes" id="UP001212152"/>
    </source>
</evidence>
<feature type="compositionally biased region" description="Polar residues" evidence="2">
    <location>
        <begin position="406"/>
        <end position="432"/>
    </location>
</feature>
<organism evidence="4 5">
    <name type="scientific">Geranomyces variabilis</name>
    <dbReference type="NCBI Taxonomy" id="109894"/>
    <lineage>
        <taxon>Eukaryota</taxon>
        <taxon>Fungi</taxon>
        <taxon>Fungi incertae sedis</taxon>
        <taxon>Chytridiomycota</taxon>
        <taxon>Chytridiomycota incertae sedis</taxon>
        <taxon>Chytridiomycetes</taxon>
        <taxon>Spizellomycetales</taxon>
        <taxon>Powellomycetaceae</taxon>
        <taxon>Geranomyces</taxon>
    </lineage>
</organism>
<evidence type="ECO:0000256" key="1">
    <source>
        <dbReference type="PROSITE-ProRule" id="PRU00042"/>
    </source>
</evidence>
<feature type="compositionally biased region" description="Polar residues" evidence="2">
    <location>
        <begin position="613"/>
        <end position="626"/>
    </location>
</feature>
<feature type="region of interest" description="Disordered" evidence="2">
    <location>
        <begin position="556"/>
        <end position="692"/>
    </location>
</feature>
<dbReference type="PROSITE" id="PS00028">
    <property type="entry name" value="ZINC_FINGER_C2H2_1"/>
    <property type="match status" value="1"/>
</dbReference>
<feature type="compositionally biased region" description="Polar residues" evidence="2">
    <location>
        <begin position="286"/>
        <end position="297"/>
    </location>
</feature>
<feature type="domain" description="C2H2-type" evidence="3">
    <location>
        <begin position="692"/>
        <end position="722"/>
    </location>
</feature>
<reference evidence="4" key="1">
    <citation type="submission" date="2020-05" db="EMBL/GenBank/DDBJ databases">
        <title>Phylogenomic resolution of chytrid fungi.</title>
        <authorList>
            <person name="Stajich J.E."/>
            <person name="Amses K."/>
            <person name="Simmons R."/>
            <person name="Seto K."/>
            <person name="Myers J."/>
            <person name="Bonds A."/>
            <person name="Quandt C.A."/>
            <person name="Barry K."/>
            <person name="Liu P."/>
            <person name="Grigoriev I."/>
            <person name="Longcore J.E."/>
            <person name="James T.Y."/>
        </authorList>
    </citation>
    <scope>NUCLEOTIDE SEQUENCE</scope>
    <source>
        <strain evidence="4">JEL0379</strain>
    </source>
</reference>